<dbReference type="InterPro" id="IPR015943">
    <property type="entry name" value="WD40/YVTN_repeat-like_dom_sf"/>
</dbReference>
<comment type="function">
    <text evidence="11">Microtubule inner protein (MIP) part of the dynein-decorated doublet microtubules (DMTs) in cilia axoneme. Important for proper ciliary and flagellar beating. May act in cooperation with CFAP45 and axonemal dynein subunit DNAH11. May play a role in cell growth and/or survival.</text>
</comment>
<evidence type="ECO:0000256" key="8">
    <source>
        <dbReference type="ARBA" id="ARBA00023273"/>
    </source>
</evidence>
<name>A0ABN7B1P2_9HEMI</name>
<keyword evidence="16" id="KW-1185">Reference proteome</keyword>
<dbReference type="CDD" id="cd00200">
    <property type="entry name" value="WD40"/>
    <property type="match status" value="1"/>
</dbReference>
<keyword evidence="5" id="KW-0677">Repeat</keyword>
<feature type="region of interest" description="Disordered" evidence="14">
    <location>
        <begin position="778"/>
        <end position="802"/>
    </location>
</feature>
<evidence type="ECO:0000256" key="6">
    <source>
        <dbReference type="ARBA" id="ARBA00022846"/>
    </source>
</evidence>
<evidence type="ECO:0000256" key="9">
    <source>
        <dbReference type="ARBA" id="ARBA00029456"/>
    </source>
</evidence>
<comment type="subunit">
    <text evidence="12">Microtubule inner protein component of sperm flagellar doublet microtubules. Interacts with BRCA2. Interacts with the CCT chaperonin complex. Interacts with HSP70. Interacts with AK8. Interacts with CFAP45. Interacts with DNAI1. Interacts with IQDC.</text>
</comment>
<feature type="repeat" description="WD" evidence="13">
    <location>
        <begin position="495"/>
        <end position="528"/>
    </location>
</feature>
<feature type="repeat" description="WD" evidence="13">
    <location>
        <begin position="621"/>
        <end position="662"/>
    </location>
</feature>
<dbReference type="InterPro" id="IPR019775">
    <property type="entry name" value="WD40_repeat_CS"/>
</dbReference>
<feature type="region of interest" description="Disordered" evidence="14">
    <location>
        <begin position="654"/>
        <end position="713"/>
    </location>
</feature>
<protein>
    <recommendedName>
        <fullName evidence="10">Cilia- and flagella-associated protein 52</fullName>
    </recommendedName>
</protein>
<evidence type="ECO:0000256" key="1">
    <source>
        <dbReference type="ARBA" id="ARBA00004230"/>
    </source>
</evidence>
<evidence type="ECO:0000256" key="4">
    <source>
        <dbReference type="ARBA" id="ARBA00022574"/>
    </source>
</evidence>
<evidence type="ECO:0000256" key="10">
    <source>
        <dbReference type="ARBA" id="ARBA00029552"/>
    </source>
</evidence>
<keyword evidence="8" id="KW-0966">Cell projection</keyword>
<evidence type="ECO:0000256" key="13">
    <source>
        <dbReference type="PROSITE-ProRule" id="PRU00221"/>
    </source>
</evidence>
<dbReference type="PANTHER" id="PTHR13720:SF14">
    <property type="entry name" value="CILIA- AND FLAGELLA-ASSOCIATED PROTEIN 52"/>
    <property type="match status" value="1"/>
</dbReference>
<evidence type="ECO:0000256" key="3">
    <source>
        <dbReference type="ARBA" id="ARBA00022490"/>
    </source>
</evidence>
<feature type="repeat" description="WD" evidence="13">
    <location>
        <begin position="451"/>
        <end position="482"/>
    </location>
</feature>
<dbReference type="EMBL" id="AP028917">
    <property type="protein sequence ID" value="BES98338.1"/>
    <property type="molecule type" value="Genomic_DNA"/>
</dbReference>
<dbReference type="Proteomes" id="UP001307889">
    <property type="component" value="Chromosome 9"/>
</dbReference>
<dbReference type="PANTHER" id="PTHR13720">
    <property type="entry name" value="WD-40 REPEAT PROTEIN"/>
    <property type="match status" value="1"/>
</dbReference>
<feature type="repeat" description="WD" evidence="13">
    <location>
        <begin position="366"/>
        <end position="407"/>
    </location>
</feature>
<evidence type="ECO:0000256" key="5">
    <source>
        <dbReference type="ARBA" id="ARBA00022737"/>
    </source>
</evidence>
<keyword evidence="3" id="KW-0963">Cytoplasm</keyword>
<evidence type="ECO:0000313" key="15">
    <source>
        <dbReference type="EMBL" id="BES98338.1"/>
    </source>
</evidence>
<proteinExistence type="inferred from homology"/>
<evidence type="ECO:0000256" key="11">
    <source>
        <dbReference type="ARBA" id="ARBA00046056"/>
    </source>
</evidence>
<dbReference type="InterPro" id="IPR050630">
    <property type="entry name" value="WD_repeat_EMAP"/>
</dbReference>
<comment type="subcellular location">
    <subcellularLocation>
        <location evidence="1">Cell projection</location>
        <location evidence="1">Cilium</location>
        <location evidence="1">Flagellum</location>
    </subcellularLocation>
    <subcellularLocation>
        <location evidence="2">Cytoplasm</location>
    </subcellularLocation>
</comment>
<keyword evidence="6" id="KW-0282">Flagellum</keyword>
<evidence type="ECO:0000256" key="12">
    <source>
        <dbReference type="ARBA" id="ARBA00047117"/>
    </source>
</evidence>
<dbReference type="SUPFAM" id="SSF50978">
    <property type="entry name" value="WD40 repeat-like"/>
    <property type="match status" value="2"/>
</dbReference>
<evidence type="ECO:0000256" key="2">
    <source>
        <dbReference type="ARBA" id="ARBA00004496"/>
    </source>
</evidence>
<keyword evidence="4 13" id="KW-0853">WD repeat</keyword>
<organism evidence="15 16">
    <name type="scientific">Nesidiocoris tenuis</name>
    <dbReference type="NCBI Taxonomy" id="355587"/>
    <lineage>
        <taxon>Eukaryota</taxon>
        <taxon>Metazoa</taxon>
        <taxon>Ecdysozoa</taxon>
        <taxon>Arthropoda</taxon>
        <taxon>Hexapoda</taxon>
        <taxon>Insecta</taxon>
        <taxon>Pterygota</taxon>
        <taxon>Neoptera</taxon>
        <taxon>Paraneoptera</taxon>
        <taxon>Hemiptera</taxon>
        <taxon>Heteroptera</taxon>
        <taxon>Panheteroptera</taxon>
        <taxon>Cimicomorpha</taxon>
        <taxon>Miridae</taxon>
        <taxon>Dicyphina</taxon>
        <taxon>Nesidiocoris</taxon>
    </lineage>
</organism>
<dbReference type="PROSITE" id="PS50294">
    <property type="entry name" value="WD_REPEATS_REGION"/>
    <property type="match status" value="3"/>
</dbReference>
<gene>
    <name evidence="15" type="ORF">NTJ_11153</name>
</gene>
<feature type="compositionally biased region" description="Polar residues" evidence="14">
    <location>
        <begin position="690"/>
        <end position="702"/>
    </location>
</feature>
<dbReference type="Pfam" id="PF00400">
    <property type="entry name" value="WD40"/>
    <property type="match status" value="6"/>
</dbReference>
<dbReference type="PROSITE" id="PS00678">
    <property type="entry name" value="WD_REPEATS_1"/>
    <property type="match status" value="1"/>
</dbReference>
<keyword evidence="7" id="KW-0969">Cilium</keyword>
<evidence type="ECO:0000256" key="14">
    <source>
        <dbReference type="SAM" id="MobiDB-lite"/>
    </source>
</evidence>
<dbReference type="SMART" id="SM00320">
    <property type="entry name" value="WD40"/>
    <property type="match status" value="9"/>
</dbReference>
<accession>A0ABN7B1P2</accession>
<feature type="compositionally biased region" description="Basic and acidic residues" evidence="14">
    <location>
        <begin position="785"/>
        <end position="802"/>
    </location>
</feature>
<reference evidence="15 16" key="1">
    <citation type="submission" date="2023-09" db="EMBL/GenBank/DDBJ databases">
        <title>Nesidiocoris tenuis whole genome shotgun sequence.</title>
        <authorList>
            <person name="Shibata T."/>
            <person name="Shimoda M."/>
            <person name="Kobayashi T."/>
            <person name="Uehara T."/>
        </authorList>
    </citation>
    <scope>NUCLEOTIDE SEQUENCE [LARGE SCALE GENOMIC DNA]</scope>
    <source>
        <strain evidence="15 16">Japan</strain>
    </source>
</reference>
<dbReference type="InterPro" id="IPR001680">
    <property type="entry name" value="WD40_rpt"/>
</dbReference>
<feature type="compositionally biased region" description="Basic and acidic residues" evidence="14">
    <location>
        <begin position="703"/>
        <end position="713"/>
    </location>
</feature>
<comment type="similarity">
    <text evidence="9">Belongs to the CFAP52 family.</text>
</comment>
<dbReference type="InterPro" id="IPR036322">
    <property type="entry name" value="WD40_repeat_dom_sf"/>
</dbReference>
<evidence type="ECO:0000313" key="16">
    <source>
        <dbReference type="Proteomes" id="UP001307889"/>
    </source>
</evidence>
<feature type="repeat" description="WD" evidence="13">
    <location>
        <begin position="579"/>
        <end position="610"/>
    </location>
</feature>
<feature type="compositionally biased region" description="Basic and acidic residues" evidence="14">
    <location>
        <begin position="675"/>
        <end position="688"/>
    </location>
</feature>
<evidence type="ECO:0000256" key="7">
    <source>
        <dbReference type="ARBA" id="ARBA00023069"/>
    </source>
</evidence>
<feature type="region of interest" description="Disordered" evidence="14">
    <location>
        <begin position="734"/>
        <end position="755"/>
    </location>
</feature>
<sequence length="802" mass="87436">MSEIEDIKDLNLRSIIGYDGNAMKGLKVHPGGRHMIYPFGMKVAVVHMDTKAHRYLEGHTNVITTVAVSKSGRFVAAGQVNHMGFKAPVFVWDFESGEVKMSHESHKVRVENVAFSSCERYVISLGGKDDANVCVFDIETKDAICGTFSSNRNAGDAVTLGPLNAHNLCFISGGVYNLKVWTLDPAKRNASGSDVQMGKIRRKVTCIEVTEDDCNAWCGTSTGDVMKVMLNFSRTEQQHNYPVAAPALIGCFAKYAKIKKRETDTDLWVSGVRSLLIMPQNRLIVGSGEGLVEYVGQKAFKPTNKVEKGTGISNPTTPLFVVLKGVCVGGLVTSMQLMNDRSLIVGTIKCEMFIIDIESFTAHLYLTCHTTAVFAIAFPSDYSDVFATASKNDVRVWSVSKSRELLRISVPNFTCSCLTFTYDGRSIVTGWNDGTVRGFTPQSGKLIYTIEDAHNKGVSALDLTKDGRTLMTGGQGGQIRVWCIRKDVQKLIAVLKEHKGPVSSLQISPNDLEAASASTDGSCIIWDLVKCVRIAIMFSTTLFLCIRFHPSGCQLLTTGTNRQIAYWETFDGALIREIEGSRSAALNTLDISSDGVYVASGGNDQYVKLWLYKEGIPIYIGLGHGAVITAVSISPDGRTIVSASADGAIFIWRSPTDPETKTESKTTVSTPHSQQSKEKLPVSKEKSRTPSRASSKESVGSKNESDVKKELAKACRGMESVKGKLEKIKAEREAAELASVKNEDSCDEDQGGAGDSKMCDVEAIKCYCQGPCKCDMNHPPPTPKSSREEKQEEILAEVAKEM</sequence>
<dbReference type="PROSITE" id="PS50082">
    <property type="entry name" value="WD_REPEATS_2"/>
    <property type="match status" value="5"/>
</dbReference>
<dbReference type="Gene3D" id="2.130.10.10">
    <property type="entry name" value="YVTN repeat-like/Quinoprotein amine dehydrogenase"/>
    <property type="match status" value="3"/>
</dbReference>